<keyword evidence="3" id="KW-1185">Reference proteome</keyword>
<gene>
    <name evidence="2" type="ORF">LTR16_000298</name>
</gene>
<dbReference type="Pfam" id="PF07189">
    <property type="entry name" value="SF3b10"/>
    <property type="match status" value="1"/>
</dbReference>
<comment type="caution">
    <text evidence="2">The sequence shown here is derived from an EMBL/GenBank/DDBJ whole genome shotgun (WGS) entry which is preliminary data.</text>
</comment>
<evidence type="ECO:0000313" key="3">
    <source>
        <dbReference type="Proteomes" id="UP001357485"/>
    </source>
</evidence>
<dbReference type="Proteomes" id="UP001357485">
    <property type="component" value="Unassembled WGS sequence"/>
</dbReference>
<evidence type="ECO:0000313" key="2">
    <source>
        <dbReference type="EMBL" id="KAK5296677.1"/>
    </source>
</evidence>
<dbReference type="EMBL" id="JAVRRA010000006">
    <property type="protein sequence ID" value="KAK5296677.1"/>
    <property type="molecule type" value="Genomic_DNA"/>
</dbReference>
<feature type="compositionally biased region" description="Low complexity" evidence="1">
    <location>
        <begin position="14"/>
        <end position="32"/>
    </location>
</feature>
<organism evidence="2 3">
    <name type="scientific">Cryomyces antarcticus</name>
    <dbReference type="NCBI Taxonomy" id="329879"/>
    <lineage>
        <taxon>Eukaryota</taxon>
        <taxon>Fungi</taxon>
        <taxon>Dikarya</taxon>
        <taxon>Ascomycota</taxon>
        <taxon>Pezizomycotina</taxon>
        <taxon>Dothideomycetes</taxon>
        <taxon>Dothideomycetes incertae sedis</taxon>
        <taxon>Cryomyces</taxon>
    </lineage>
</organism>
<name>A0ABR0M8X0_9PEZI</name>
<evidence type="ECO:0008006" key="4">
    <source>
        <dbReference type="Google" id="ProtNLM"/>
    </source>
</evidence>
<feature type="region of interest" description="Disordered" evidence="1">
    <location>
        <begin position="1"/>
        <end position="44"/>
    </location>
</feature>
<dbReference type="PANTHER" id="PTHR20978:SF0">
    <property type="entry name" value="SPLICING FACTOR 3B SUBUNIT 5"/>
    <property type="match status" value="1"/>
</dbReference>
<accession>A0ABR0M8X0</accession>
<evidence type="ECO:0000256" key="1">
    <source>
        <dbReference type="SAM" id="MobiDB-lite"/>
    </source>
</evidence>
<sequence length="143" mass="15812">MPHKRYNPASQADTNPPTTTTVTSTSRTTVTPLQNTDQAKDSAAMADKLRTQQQLEALQAKHVGTGHADTTKFEWTSNIHRDTLASIIGHPPLLQYVATGMGLPREIVRKNLLEKMIRPVGPPPEVSDLKDRGLLVLYVLHRV</sequence>
<dbReference type="PANTHER" id="PTHR20978">
    <property type="entry name" value="SPLICING FACTOR 3B SUBUNIT 5"/>
    <property type="match status" value="1"/>
</dbReference>
<dbReference type="InterPro" id="IPR009846">
    <property type="entry name" value="SF3b5/RDS3-10"/>
</dbReference>
<reference evidence="2 3" key="1">
    <citation type="submission" date="2023-08" db="EMBL/GenBank/DDBJ databases">
        <title>Black Yeasts Isolated from many extreme environments.</title>
        <authorList>
            <person name="Coleine C."/>
            <person name="Stajich J.E."/>
            <person name="Selbmann L."/>
        </authorList>
    </citation>
    <scope>NUCLEOTIDE SEQUENCE [LARGE SCALE GENOMIC DNA]</scope>
    <source>
        <strain evidence="2 3">CCFEE 536</strain>
    </source>
</reference>
<proteinExistence type="predicted"/>
<protein>
    <recommendedName>
        <fullName evidence="4">Splicing factor 3B subunit 10</fullName>
    </recommendedName>
</protein>